<feature type="transmembrane region" description="Helical" evidence="1">
    <location>
        <begin position="6"/>
        <end position="26"/>
    </location>
</feature>
<name>A0A9P0M7A2_ACAOB</name>
<sequence>MLLLLHTIFIYSGYIYLFDFEIITLVRRHLRPMYIRTFRVIDVIILSDDHLLSGSVHHQDLHQHSDHQLIHCSINIKISAVRLRVIKYRNFKHFDIYSFKQDFIKFPWWQVVNSDNVNQKTAILSDMILTLLDSHAPICEKKVTRPPSPWFTDALRAMKNHRNYLFSKYKRTKNLRDWASYKEMRNFFTSAVRQEKRAYIDFVSRTKKSRDMWKTLDQLNVYNRSKKYRNS</sequence>
<dbReference type="Proteomes" id="UP001152888">
    <property type="component" value="Unassembled WGS sequence"/>
</dbReference>
<comment type="caution">
    <text evidence="2">The sequence shown here is derived from an EMBL/GenBank/DDBJ whole genome shotgun (WGS) entry which is preliminary data.</text>
</comment>
<dbReference type="AlphaFoldDB" id="A0A9P0M7A2"/>
<accession>A0A9P0M7A2</accession>
<keyword evidence="1" id="KW-0472">Membrane</keyword>
<dbReference type="EMBL" id="CAKOFQ010008280">
    <property type="protein sequence ID" value="CAH2013173.1"/>
    <property type="molecule type" value="Genomic_DNA"/>
</dbReference>
<dbReference type="OrthoDB" id="6761209at2759"/>
<keyword evidence="3" id="KW-1185">Reference proteome</keyword>
<evidence type="ECO:0000313" key="3">
    <source>
        <dbReference type="Proteomes" id="UP001152888"/>
    </source>
</evidence>
<gene>
    <name evidence="2" type="ORF">ACAOBT_LOCUS33255</name>
</gene>
<keyword evidence="1" id="KW-1133">Transmembrane helix</keyword>
<evidence type="ECO:0000256" key="1">
    <source>
        <dbReference type="SAM" id="Phobius"/>
    </source>
</evidence>
<evidence type="ECO:0000313" key="2">
    <source>
        <dbReference type="EMBL" id="CAH2013173.1"/>
    </source>
</evidence>
<protein>
    <submittedName>
        <fullName evidence="2">Uncharacterized protein</fullName>
    </submittedName>
</protein>
<keyword evidence="1" id="KW-0812">Transmembrane</keyword>
<reference evidence="2" key="1">
    <citation type="submission" date="2022-03" db="EMBL/GenBank/DDBJ databases">
        <authorList>
            <person name="Sayadi A."/>
        </authorList>
    </citation>
    <scope>NUCLEOTIDE SEQUENCE</scope>
</reference>
<organism evidence="2 3">
    <name type="scientific">Acanthoscelides obtectus</name>
    <name type="common">Bean weevil</name>
    <name type="synonym">Bruchus obtectus</name>
    <dbReference type="NCBI Taxonomy" id="200917"/>
    <lineage>
        <taxon>Eukaryota</taxon>
        <taxon>Metazoa</taxon>
        <taxon>Ecdysozoa</taxon>
        <taxon>Arthropoda</taxon>
        <taxon>Hexapoda</taxon>
        <taxon>Insecta</taxon>
        <taxon>Pterygota</taxon>
        <taxon>Neoptera</taxon>
        <taxon>Endopterygota</taxon>
        <taxon>Coleoptera</taxon>
        <taxon>Polyphaga</taxon>
        <taxon>Cucujiformia</taxon>
        <taxon>Chrysomeloidea</taxon>
        <taxon>Chrysomelidae</taxon>
        <taxon>Bruchinae</taxon>
        <taxon>Bruchini</taxon>
        <taxon>Acanthoscelides</taxon>
    </lineage>
</organism>
<proteinExistence type="predicted"/>